<dbReference type="EMBL" id="BHYL01000201">
    <property type="protein sequence ID" value="GCD20837.1"/>
    <property type="molecule type" value="Genomic_DNA"/>
</dbReference>
<gene>
    <name evidence="2" type="ORF">CTKZ_23990</name>
</gene>
<accession>A0A401V1Q2</accession>
<dbReference type="SUPFAM" id="SSF51735">
    <property type="entry name" value="NAD(P)-binding Rossmann-fold domains"/>
    <property type="match status" value="1"/>
</dbReference>
<sequence>MTTVLVGASGHLGTVVADLLGDVVAVPARDVLERGPDAMRGVVRPGAVVVNAAGARRGEPEALRRLNVELVAALVTVVDETSGHLVQLGSAAEYGTAQPGGLCAEDAEPAPESPYGVTKAEGTQCALASGRATVLRVFNVASEPPQDGTPLADVVARVARARAGSPVELISAATVRDWVRPSFVARSVERAVRLRPVGVFNVASGEGVAMGDAVAGALDLLGVPAGVHDLAAAPASTVVGTADLWRSTSGLAEAVTTSDLAALVARHARATADLPEEY</sequence>
<dbReference type="Proteomes" id="UP000288246">
    <property type="component" value="Unassembled WGS sequence"/>
</dbReference>
<organism evidence="2 3">
    <name type="scientific">Cellulomonas algicola</name>
    <dbReference type="NCBI Taxonomy" id="2071633"/>
    <lineage>
        <taxon>Bacteria</taxon>
        <taxon>Bacillati</taxon>
        <taxon>Actinomycetota</taxon>
        <taxon>Actinomycetes</taxon>
        <taxon>Micrococcales</taxon>
        <taxon>Cellulomonadaceae</taxon>
        <taxon>Cellulomonas</taxon>
    </lineage>
</organism>
<keyword evidence="3" id="KW-1185">Reference proteome</keyword>
<feature type="domain" description="NAD-dependent epimerase/dehydratase" evidence="1">
    <location>
        <begin position="43"/>
        <end position="194"/>
    </location>
</feature>
<dbReference type="InterPro" id="IPR036291">
    <property type="entry name" value="NAD(P)-bd_dom_sf"/>
</dbReference>
<comment type="caution">
    <text evidence="2">The sequence shown here is derived from an EMBL/GenBank/DDBJ whole genome shotgun (WGS) entry which is preliminary data.</text>
</comment>
<name>A0A401V1Q2_9CELL</name>
<dbReference type="AlphaFoldDB" id="A0A401V1Q2"/>
<proteinExistence type="predicted"/>
<evidence type="ECO:0000313" key="3">
    <source>
        <dbReference type="Proteomes" id="UP000288246"/>
    </source>
</evidence>
<dbReference type="Pfam" id="PF01370">
    <property type="entry name" value="Epimerase"/>
    <property type="match status" value="1"/>
</dbReference>
<dbReference type="OrthoDB" id="62093at2"/>
<reference evidence="2 3" key="1">
    <citation type="submission" date="2018-11" db="EMBL/GenBank/DDBJ databases">
        <title>Draft genome sequence of Cellulomonas takizawaensis strain TKZ-21.</title>
        <authorList>
            <person name="Yamamura H."/>
            <person name="Hayashi T."/>
            <person name="Hamada M."/>
            <person name="Serisawa Y."/>
            <person name="Matsuyama K."/>
            <person name="Nakagawa Y."/>
            <person name="Otoguro M."/>
            <person name="Yanagida F."/>
            <person name="Hayakawa M."/>
        </authorList>
    </citation>
    <scope>NUCLEOTIDE SEQUENCE [LARGE SCALE GENOMIC DNA]</scope>
    <source>
        <strain evidence="2 3">TKZ-21</strain>
    </source>
</reference>
<evidence type="ECO:0000313" key="2">
    <source>
        <dbReference type="EMBL" id="GCD20837.1"/>
    </source>
</evidence>
<evidence type="ECO:0000259" key="1">
    <source>
        <dbReference type="Pfam" id="PF01370"/>
    </source>
</evidence>
<protein>
    <recommendedName>
        <fullName evidence="1">NAD-dependent epimerase/dehydratase domain-containing protein</fullName>
    </recommendedName>
</protein>
<dbReference type="InterPro" id="IPR001509">
    <property type="entry name" value="Epimerase_deHydtase"/>
</dbReference>
<dbReference type="Gene3D" id="3.40.50.720">
    <property type="entry name" value="NAD(P)-binding Rossmann-like Domain"/>
    <property type="match status" value="1"/>
</dbReference>
<dbReference type="RefSeq" id="WP_124343346.1">
    <property type="nucleotide sequence ID" value="NZ_BHYL01000201.1"/>
</dbReference>